<dbReference type="GO" id="GO:0000287">
    <property type="term" value="F:magnesium ion binding"/>
    <property type="evidence" value="ECO:0007669"/>
    <property type="project" value="UniProtKB-UniRule"/>
</dbReference>
<feature type="binding site" evidence="17">
    <location>
        <position position="971"/>
    </location>
    <ligand>
        <name>ATP</name>
        <dbReference type="ChEBI" id="CHEBI:30616"/>
    </ligand>
</feature>
<name>A0A9P0A2A3_BEMTA</name>
<dbReference type="GO" id="GO:0005886">
    <property type="term" value="C:plasma membrane"/>
    <property type="evidence" value="ECO:0007669"/>
    <property type="project" value="TreeGrafter"/>
</dbReference>
<dbReference type="InterPro" id="IPR023299">
    <property type="entry name" value="ATPase_P-typ_cyto_dom_N"/>
</dbReference>
<dbReference type="PANTHER" id="PTHR24092">
    <property type="entry name" value="PROBABLE PHOSPHOLIPID-TRANSPORTING ATPASE"/>
    <property type="match status" value="1"/>
</dbReference>
<dbReference type="Pfam" id="PF16212">
    <property type="entry name" value="PhoLip_ATPase_C"/>
    <property type="match status" value="1"/>
</dbReference>
<dbReference type="SUPFAM" id="SSF81660">
    <property type="entry name" value="Metal cation-transporting ATPase, ATP-binding domain N"/>
    <property type="match status" value="1"/>
</dbReference>
<evidence type="ECO:0000256" key="15">
    <source>
        <dbReference type="ARBA" id="ARBA00050913"/>
    </source>
</evidence>
<keyword evidence="6 18" id="KW-0479">Metal-binding</keyword>
<feature type="binding site" evidence="17">
    <location>
        <position position="909"/>
    </location>
    <ligand>
        <name>ATP</name>
        <dbReference type="ChEBI" id="CHEBI:30616"/>
    </ligand>
</feature>
<dbReference type="Gene3D" id="2.70.150.10">
    <property type="entry name" value="Calcium-transporting ATPase, cytoplasmic transduction domain A"/>
    <property type="match status" value="1"/>
</dbReference>
<feature type="binding site" evidence="17">
    <location>
        <position position="1053"/>
    </location>
    <ligand>
        <name>ATP</name>
        <dbReference type="ChEBI" id="CHEBI:30616"/>
    </ligand>
</feature>
<dbReference type="GO" id="GO:0005524">
    <property type="term" value="F:ATP binding"/>
    <property type="evidence" value="ECO:0007669"/>
    <property type="project" value="UniProtKB-UniRule"/>
</dbReference>
<dbReference type="InterPro" id="IPR023298">
    <property type="entry name" value="ATPase_P-typ_TM_dom_sf"/>
</dbReference>
<dbReference type="FunFam" id="3.40.50.1000:FF:000014">
    <property type="entry name" value="Phospholipid-transporting ATPase"/>
    <property type="match status" value="1"/>
</dbReference>
<dbReference type="Proteomes" id="UP001152759">
    <property type="component" value="Chromosome 1"/>
</dbReference>
<evidence type="ECO:0000256" key="9">
    <source>
        <dbReference type="ARBA" id="ARBA00022840"/>
    </source>
</evidence>
<dbReference type="InterPro" id="IPR032631">
    <property type="entry name" value="P-type_ATPase_N"/>
</dbReference>
<evidence type="ECO:0000256" key="4">
    <source>
        <dbReference type="ARBA" id="ARBA00008109"/>
    </source>
</evidence>
<accession>A0A9P0A2A3</accession>
<feature type="region of interest" description="Disordered" evidence="20">
    <location>
        <begin position="839"/>
        <end position="862"/>
    </location>
</feature>
<dbReference type="GO" id="GO:0016887">
    <property type="term" value="F:ATP hydrolysis activity"/>
    <property type="evidence" value="ECO:0007669"/>
    <property type="project" value="InterPro"/>
</dbReference>
<feature type="compositionally biased region" description="Polar residues" evidence="20">
    <location>
        <begin position="759"/>
        <end position="768"/>
    </location>
</feature>
<feature type="active site" description="4-aspartylphosphate intermediate" evidence="16">
    <location>
        <position position="545"/>
    </location>
</feature>
<feature type="binding site" evidence="17">
    <location>
        <position position="1188"/>
    </location>
    <ligand>
        <name>ATP</name>
        <dbReference type="ChEBI" id="CHEBI:30616"/>
    </ligand>
</feature>
<dbReference type="SUPFAM" id="SSF81653">
    <property type="entry name" value="Calcium ATPase, transduction domain A"/>
    <property type="match status" value="1"/>
</dbReference>
<dbReference type="KEGG" id="btab:109043981"/>
<evidence type="ECO:0000256" key="12">
    <source>
        <dbReference type="ARBA" id="ARBA00022989"/>
    </source>
</evidence>
<feature type="domain" description="P-type ATPase A" evidence="21">
    <location>
        <begin position="269"/>
        <end position="328"/>
    </location>
</feature>
<evidence type="ECO:0000256" key="7">
    <source>
        <dbReference type="ARBA" id="ARBA00022741"/>
    </source>
</evidence>
<keyword evidence="8" id="KW-0256">Endoplasmic reticulum</keyword>
<feature type="binding site" evidence="17">
    <location>
        <position position="867"/>
    </location>
    <ligand>
        <name>ATP</name>
        <dbReference type="ChEBI" id="CHEBI:30616"/>
    </ligand>
</feature>
<dbReference type="FunFam" id="2.70.150.10:FF:000054">
    <property type="entry name" value="Phospholipid-transporting ATPase"/>
    <property type="match status" value="1"/>
</dbReference>
<dbReference type="InterPro" id="IPR059000">
    <property type="entry name" value="ATPase_P-type_domA"/>
</dbReference>
<reference evidence="24" key="1">
    <citation type="submission" date="2021-12" db="EMBL/GenBank/DDBJ databases">
        <authorList>
            <person name="King R."/>
        </authorList>
    </citation>
    <scope>NUCLEOTIDE SEQUENCE</scope>
</reference>
<comment type="similarity">
    <text evidence="4 19">Belongs to the cation transport ATPase (P-type) (TC 3.A.3) family. Type IV subfamily.</text>
</comment>
<evidence type="ECO:0000256" key="2">
    <source>
        <dbReference type="ARBA" id="ARBA00004127"/>
    </source>
</evidence>
<evidence type="ECO:0000256" key="6">
    <source>
        <dbReference type="ARBA" id="ARBA00022723"/>
    </source>
</evidence>
<dbReference type="GO" id="GO:0005789">
    <property type="term" value="C:endoplasmic reticulum membrane"/>
    <property type="evidence" value="ECO:0007669"/>
    <property type="project" value="UniProtKB-SubCell"/>
</dbReference>
<feature type="binding site" evidence="17">
    <location>
        <position position="546"/>
    </location>
    <ligand>
        <name>ATP</name>
        <dbReference type="ChEBI" id="CHEBI:30616"/>
    </ligand>
</feature>
<dbReference type="NCBIfam" id="TIGR01494">
    <property type="entry name" value="ATPase_P-type"/>
    <property type="match status" value="1"/>
</dbReference>
<keyword evidence="25" id="KW-1185">Reference proteome</keyword>
<feature type="binding site" evidence="17">
    <location>
        <position position="933"/>
    </location>
    <ligand>
        <name>ATP</name>
        <dbReference type="ChEBI" id="CHEBI:30616"/>
    </ligand>
</feature>
<evidence type="ECO:0000256" key="3">
    <source>
        <dbReference type="ARBA" id="ARBA00004586"/>
    </source>
</evidence>
<dbReference type="InterPro" id="IPR023214">
    <property type="entry name" value="HAD_sf"/>
</dbReference>
<protein>
    <recommendedName>
        <fullName evidence="19">Phospholipid-transporting ATPase</fullName>
        <ecNumber evidence="19">7.6.2.1</ecNumber>
    </recommendedName>
</protein>
<feature type="binding site" evidence="18">
    <location>
        <position position="547"/>
    </location>
    <ligand>
        <name>Mg(2+)</name>
        <dbReference type="ChEBI" id="CHEBI:18420"/>
    </ligand>
</feature>
<dbReference type="FunFam" id="3.40.1110.10:FF:000009">
    <property type="entry name" value="Phospholipid-transporting ATPase"/>
    <property type="match status" value="1"/>
</dbReference>
<keyword evidence="13 19" id="KW-0472">Membrane</keyword>
<dbReference type="GO" id="GO:0045332">
    <property type="term" value="P:phospholipid translocation"/>
    <property type="evidence" value="ECO:0007669"/>
    <property type="project" value="TreeGrafter"/>
</dbReference>
<dbReference type="FunFam" id="3.40.50.1000:FF:000001">
    <property type="entry name" value="Phospholipid-transporting ATPase IC"/>
    <property type="match status" value="1"/>
</dbReference>
<dbReference type="Gene3D" id="1.20.1110.10">
    <property type="entry name" value="Calcium-transporting ATPase, transmembrane domain"/>
    <property type="match status" value="1"/>
</dbReference>
<organism evidence="24 25">
    <name type="scientific">Bemisia tabaci</name>
    <name type="common">Sweetpotato whitefly</name>
    <name type="synonym">Aleurodes tabaci</name>
    <dbReference type="NCBI Taxonomy" id="7038"/>
    <lineage>
        <taxon>Eukaryota</taxon>
        <taxon>Metazoa</taxon>
        <taxon>Ecdysozoa</taxon>
        <taxon>Arthropoda</taxon>
        <taxon>Hexapoda</taxon>
        <taxon>Insecta</taxon>
        <taxon>Pterygota</taxon>
        <taxon>Neoptera</taxon>
        <taxon>Paraneoptera</taxon>
        <taxon>Hemiptera</taxon>
        <taxon>Sternorrhyncha</taxon>
        <taxon>Aleyrodoidea</taxon>
        <taxon>Aleyrodidae</taxon>
        <taxon>Aleyrodinae</taxon>
        <taxon>Bemisia</taxon>
    </lineage>
</organism>
<dbReference type="Pfam" id="PF13246">
    <property type="entry name" value="Cation_ATPase"/>
    <property type="match status" value="1"/>
</dbReference>
<dbReference type="InterPro" id="IPR006539">
    <property type="entry name" value="P-type_ATPase_IV"/>
</dbReference>
<evidence type="ECO:0000256" key="10">
    <source>
        <dbReference type="ARBA" id="ARBA00022842"/>
    </source>
</evidence>
<dbReference type="PROSITE" id="PS00154">
    <property type="entry name" value="ATPASE_E1_E2"/>
    <property type="match status" value="1"/>
</dbReference>
<dbReference type="OrthoDB" id="377733at2759"/>
<evidence type="ECO:0000256" key="19">
    <source>
        <dbReference type="RuleBase" id="RU362033"/>
    </source>
</evidence>
<feature type="binding site" evidence="17">
    <location>
        <position position="1182"/>
    </location>
    <ligand>
        <name>ATP</name>
        <dbReference type="ChEBI" id="CHEBI:30616"/>
    </ligand>
</feature>
<feature type="binding site" evidence="18">
    <location>
        <position position="1212"/>
    </location>
    <ligand>
        <name>Mg(2+)</name>
        <dbReference type="ChEBI" id="CHEBI:18420"/>
    </ligand>
</feature>
<feature type="transmembrane region" description="Helical" evidence="19">
    <location>
        <begin position="1298"/>
        <end position="1318"/>
    </location>
</feature>
<feature type="binding site" evidence="17">
    <location>
        <position position="1052"/>
    </location>
    <ligand>
        <name>ATP</name>
        <dbReference type="ChEBI" id="CHEBI:30616"/>
    </ligand>
</feature>
<feature type="domain" description="P-type ATPase C-terminal" evidence="23">
    <location>
        <begin position="1234"/>
        <end position="1479"/>
    </location>
</feature>
<evidence type="ECO:0000259" key="21">
    <source>
        <dbReference type="Pfam" id="PF00122"/>
    </source>
</evidence>
<keyword evidence="5 19" id="KW-0812">Transmembrane</keyword>
<feature type="binding site" evidence="18">
    <location>
        <position position="545"/>
    </location>
    <ligand>
        <name>Mg(2+)</name>
        <dbReference type="ChEBI" id="CHEBI:18420"/>
    </ligand>
</feature>
<feature type="binding site" evidence="17">
    <location>
        <position position="545"/>
    </location>
    <ligand>
        <name>ATP</name>
        <dbReference type="ChEBI" id="CHEBI:30616"/>
    </ligand>
</feature>
<dbReference type="SUPFAM" id="SSF81665">
    <property type="entry name" value="Calcium ATPase, transmembrane domain M"/>
    <property type="match status" value="1"/>
</dbReference>
<evidence type="ECO:0000256" key="13">
    <source>
        <dbReference type="ARBA" id="ARBA00023136"/>
    </source>
</evidence>
<feature type="transmembrane region" description="Helical" evidence="19">
    <location>
        <begin position="231"/>
        <end position="249"/>
    </location>
</feature>
<feature type="transmembrane region" description="Helical" evidence="19">
    <location>
        <begin position="207"/>
        <end position="225"/>
    </location>
</feature>
<dbReference type="InterPro" id="IPR018303">
    <property type="entry name" value="ATPase_P-typ_P_site"/>
</dbReference>
<evidence type="ECO:0000256" key="1">
    <source>
        <dbReference type="ARBA" id="ARBA00001946"/>
    </source>
</evidence>
<comment type="catalytic activity">
    <reaction evidence="14 19">
        <text>ATP + H2O + phospholipidSide 1 = ADP + phosphate + phospholipidSide 2.</text>
        <dbReference type="EC" id="7.6.2.1"/>
    </reaction>
</comment>
<dbReference type="InterPro" id="IPR044492">
    <property type="entry name" value="P_typ_ATPase_HD_dom"/>
</dbReference>
<keyword evidence="9 17" id="KW-0067">ATP-binding</keyword>
<feature type="transmembrane region" description="Helical" evidence="19">
    <location>
        <begin position="1418"/>
        <end position="1437"/>
    </location>
</feature>
<keyword evidence="12 19" id="KW-1133">Transmembrane helix</keyword>
<dbReference type="PANTHER" id="PTHR24092:SF218">
    <property type="entry name" value="PHOSPHOLIPID-TRANSPORTING ATPASE"/>
    <property type="match status" value="1"/>
</dbReference>
<keyword evidence="7 17" id="KW-0547">Nucleotide-binding</keyword>
<dbReference type="InterPro" id="IPR001757">
    <property type="entry name" value="P_typ_ATPase"/>
</dbReference>
<comment type="catalytic activity">
    <reaction evidence="15">
        <text>a beta-D-glucosyl-(1&lt;-&gt;1')-N-acylsphing-4-enine(out) + ATP + H2O = a beta-D-glucosyl-(1&lt;-&gt;1')-N-acylsphing-4-enine(in) + ADP + phosphate + H(+)</text>
        <dbReference type="Rhea" id="RHEA:66036"/>
        <dbReference type="ChEBI" id="CHEBI:15377"/>
        <dbReference type="ChEBI" id="CHEBI:15378"/>
        <dbReference type="ChEBI" id="CHEBI:22801"/>
        <dbReference type="ChEBI" id="CHEBI:30616"/>
        <dbReference type="ChEBI" id="CHEBI:43474"/>
        <dbReference type="ChEBI" id="CHEBI:456216"/>
    </reaction>
    <physiologicalReaction direction="left-to-right" evidence="15">
        <dbReference type="Rhea" id="RHEA:66037"/>
    </physiologicalReaction>
</comment>
<evidence type="ECO:0000256" key="5">
    <source>
        <dbReference type="ARBA" id="ARBA00022692"/>
    </source>
</evidence>
<evidence type="ECO:0000313" key="25">
    <source>
        <dbReference type="Proteomes" id="UP001152759"/>
    </source>
</evidence>
<evidence type="ECO:0000256" key="11">
    <source>
        <dbReference type="ARBA" id="ARBA00022967"/>
    </source>
</evidence>
<evidence type="ECO:0000313" key="24">
    <source>
        <dbReference type="EMBL" id="CAH0382461.1"/>
    </source>
</evidence>
<dbReference type="EC" id="7.6.2.1" evidence="19"/>
<feature type="compositionally biased region" description="Basic and acidic residues" evidence="20">
    <location>
        <begin position="749"/>
        <end position="758"/>
    </location>
</feature>
<dbReference type="SFLD" id="SFLDS00003">
    <property type="entry name" value="Haloacid_Dehalogenase"/>
    <property type="match status" value="1"/>
</dbReference>
<feature type="binding site" evidence="18">
    <location>
        <position position="1208"/>
    </location>
    <ligand>
        <name>Mg(2+)</name>
        <dbReference type="ChEBI" id="CHEBI:18420"/>
    </ligand>
</feature>
<feature type="transmembrane region" description="Helical" evidence="19">
    <location>
        <begin position="1266"/>
        <end position="1286"/>
    </location>
</feature>
<dbReference type="InterPro" id="IPR036412">
    <property type="entry name" value="HAD-like_sf"/>
</dbReference>
<dbReference type="Gene3D" id="3.40.50.1000">
    <property type="entry name" value="HAD superfamily/HAD-like"/>
    <property type="match status" value="2"/>
</dbReference>
<comment type="cofactor">
    <cofactor evidence="1 18">
        <name>Mg(2+)</name>
        <dbReference type="ChEBI" id="CHEBI:18420"/>
    </cofactor>
</comment>
<evidence type="ECO:0000256" key="18">
    <source>
        <dbReference type="PIRSR" id="PIRSR606539-3"/>
    </source>
</evidence>
<feature type="binding site" evidence="17">
    <location>
        <position position="1051"/>
    </location>
    <ligand>
        <name>ATP</name>
        <dbReference type="ChEBI" id="CHEBI:30616"/>
    </ligand>
</feature>
<evidence type="ECO:0000256" key="16">
    <source>
        <dbReference type="PIRSR" id="PIRSR606539-1"/>
    </source>
</evidence>
<dbReference type="SUPFAM" id="SSF56784">
    <property type="entry name" value="HAD-like"/>
    <property type="match status" value="1"/>
</dbReference>
<dbReference type="Gene3D" id="3.40.1110.10">
    <property type="entry name" value="Calcium-transporting ATPase, cytoplasmic domain N"/>
    <property type="match status" value="2"/>
</dbReference>
<feature type="binding site" evidence="17">
    <location>
        <position position="547"/>
    </location>
    <ligand>
        <name>ATP</name>
        <dbReference type="ChEBI" id="CHEBI:30616"/>
    </ligand>
</feature>
<evidence type="ECO:0000259" key="22">
    <source>
        <dbReference type="Pfam" id="PF16209"/>
    </source>
</evidence>
<feature type="region of interest" description="Disordered" evidence="20">
    <location>
        <begin position="736"/>
        <end position="768"/>
    </location>
</feature>
<dbReference type="SFLD" id="SFLDF00027">
    <property type="entry name" value="p-type_atpase"/>
    <property type="match status" value="1"/>
</dbReference>
<feature type="transmembrane region" description="Helical" evidence="19">
    <location>
        <begin position="1452"/>
        <end position="1470"/>
    </location>
</feature>
<dbReference type="GO" id="GO:0140326">
    <property type="term" value="F:ATPase-coupled intramembrane lipid transporter activity"/>
    <property type="evidence" value="ECO:0007669"/>
    <property type="project" value="UniProtKB-EC"/>
</dbReference>
<evidence type="ECO:0000256" key="14">
    <source>
        <dbReference type="ARBA" id="ARBA00034036"/>
    </source>
</evidence>
<dbReference type="EMBL" id="OU963862">
    <property type="protein sequence ID" value="CAH0382461.1"/>
    <property type="molecule type" value="Genomic_DNA"/>
</dbReference>
<dbReference type="SFLD" id="SFLDG00002">
    <property type="entry name" value="C1.7:_P-type_atpase_like"/>
    <property type="match status" value="1"/>
</dbReference>
<feature type="transmembrane region" description="Helical" evidence="19">
    <location>
        <begin position="477"/>
        <end position="499"/>
    </location>
</feature>
<feature type="binding site" evidence="17">
    <location>
        <position position="1212"/>
    </location>
    <ligand>
        <name>ATP</name>
        <dbReference type="ChEBI" id="CHEBI:30616"/>
    </ligand>
</feature>
<sequence length="1530" mass="172731">MTSRTYLTGEVLECPRTTEQECSVYMFPPPISKLTHCRSASHGGTTFATSSFGPVGKSALKQTKGHQRAFSQGQIVDNIGKSVGSRVGSKTDFILPAGHRSYDLLGSGNLLREGHSRQASRSESIYTLRHHPQTPAWKQFMSSFFPSSLQNDPDSGHRTIVANHLVPPDTPKELHPNGAFADNKVRTTKYTFLSFLPKNLLEQFHRVANLYFIFIVLLNWFPSINAFGKEIAMIPVMFVLGVTAVKDLFEDRRRHASDKRINNSTCRIYYSKEDRYKKVLWKEVKTGDFIHLSNNEVIPADVVLLKSSDPQGLCYIDTCNIDGESNLKQRKVPRGMTDKDKKFVPSLFRSVIEVDPPTTKIYRFHGTIVHPSGERIAIGTDNLLLRECVLKNTDFVEGIVVYAGHETKAMLNNNGPRYKRSSLERKMNTDIMWCVVILILLCLIGALGCNFWLSSFEVPLEIVPFLPYSDSPNLESYLTFLTFIIILQVMIPLSLYVTIEMTKLLQVYHIHRNEKLYDPLVKRRVECRALNITEELGQVQYIFSDKTGTLTENKMLFRRCTIAGVDYNHTSTIKSALSRTSGSIPLQVNQKMVEDLNQDQSLQFGSMNDGKEGTQVPSIYSHSQCVREFLLVLALCNTVVVCKHPHHDIMDASGAVETSHFVKSVKPIESSRIPPVISESDTSQDSDTANRYHRLAESRSVTPSPVPLQSYYQNFSTDMDKNRTSSELLQSSVLEEEEMDCSMQSSETKSLKSEHKVSSLDNSSNKQVPSLKCLKSMSENMDDNYIRIKSSNEFISVPERNPGSDSDHFYANIFKPIRPKLLNVPTAILTNLNKKFLSTHRNGKNNRTESPSPSESKPIYEAESPDELALVETAYMYNCRLVKRTPTTATVSLPGDGFAEYEILNILPFDSNRKCMSIIIRHPVTRQIILYCKGADSTLLPRLAPTDNLRSQQIIFRTQQHLNMYARQGLRVLVMAKRVISPKKYADWLAKYETAELIFEGRERRMRELYSEMENHLSLIGATGIEDLLQEGVPETISALRSAGIVVWVLTGDKPETAINIAYSTKLFTPQMKILKLAARSKEAAESTIAFYLREVASSSQGRSANIGSSMRETQLALISSLFKTSQQPQQQSQISNSEKSSKSRALVVDGKTLTYILDRRSNLQKPFLDLTTHCTSVLCCRATPLQKAFIVRIVKEQLHMRTLAIGDGANDVSMIQTADIGIGISGQEGMQAVMASDFSMSRFKYLERFLLVHGHWCYDRLAHMVLYFFYKNATFVFLIFWFQLYCGFSGTVMIDQMYLMLYNLFFTSLPPLILGVYDQDVSEDLLMSKPSLYSKGRLGLVYQSHSFWLTVIDSVYQSLVIFYVGVYAYHDTEIGLWEFGLTIITSCMFAMLIQCCLETRSWTIIHGLSLTVSLSSFYAFCLVYNIVCLQCIGIPTNNVWVLRNTIATAEYWLIVLLSSILALLPRFLLLGLQTCLFPDDITNAVLESKANTQKNTTFLVSWSRSTSTSSIYRADAKDAKSEPLTTTVS</sequence>
<feature type="binding site" evidence="17">
    <location>
        <position position="1211"/>
    </location>
    <ligand>
        <name>ATP</name>
        <dbReference type="ChEBI" id="CHEBI:30616"/>
    </ligand>
</feature>
<dbReference type="NCBIfam" id="TIGR01652">
    <property type="entry name" value="ATPase-Plipid"/>
    <property type="match status" value="2"/>
</dbReference>
<keyword evidence="11 19" id="KW-1278">Translocase</keyword>
<keyword evidence="10 18" id="KW-0460">Magnesium</keyword>
<dbReference type="Pfam" id="PF16209">
    <property type="entry name" value="PhoLip_ATPase_N"/>
    <property type="match status" value="1"/>
</dbReference>
<evidence type="ECO:0000259" key="23">
    <source>
        <dbReference type="Pfam" id="PF16212"/>
    </source>
</evidence>
<dbReference type="InterPro" id="IPR008250">
    <property type="entry name" value="ATPase_P-typ_transduc_dom_A_sf"/>
</dbReference>
<feature type="transmembrane region" description="Helical" evidence="19">
    <location>
        <begin position="431"/>
        <end position="453"/>
    </location>
</feature>
<proteinExistence type="inferred from homology"/>
<evidence type="ECO:0000256" key="17">
    <source>
        <dbReference type="PIRSR" id="PIRSR606539-2"/>
    </source>
</evidence>
<comment type="subcellular location">
    <subcellularLocation>
        <location evidence="2">Endomembrane system</location>
        <topology evidence="2">Multi-pass membrane protein</topology>
    </subcellularLocation>
    <subcellularLocation>
        <location evidence="3">Endoplasmic reticulum membrane</location>
    </subcellularLocation>
    <subcellularLocation>
        <location evidence="19">Membrane</location>
        <topology evidence="19">Multi-pass membrane protein</topology>
    </subcellularLocation>
</comment>
<feature type="domain" description="P-type ATPase N-terminal" evidence="22">
    <location>
        <begin position="177"/>
        <end position="231"/>
    </location>
</feature>
<dbReference type="Pfam" id="PF00122">
    <property type="entry name" value="E1-E2_ATPase"/>
    <property type="match status" value="1"/>
</dbReference>
<gene>
    <name evidence="24" type="ORF">BEMITA_LOCUS2000</name>
</gene>
<evidence type="ECO:0000256" key="20">
    <source>
        <dbReference type="SAM" id="MobiDB-lite"/>
    </source>
</evidence>
<feature type="transmembrane region" description="Helical" evidence="19">
    <location>
        <begin position="1348"/>
        <end position="1371"/>
    </location>
</feature>
<feature type="transmembrane region" description="Helical" evidence="19">
    <location>
        <begin position="1377"/>
        <end position="1398"/>
    </location>
</feature>
<dbReference type="InterPro" id="IPR032630">
    <property type="entry name" value="P_typ_ATPase_c"/>
</dbReference>
<evidence type="ECO:0000256" key="8">
    <source>
        <dbReference type="ARBA" id="ARBA00022824"/>
    </source>
</evidence>